<reference evidence="1" key="1">
    <citation type="submission" date="2021-06" db="EMBL/GenBank/DDBJ databases">
        <title>Paracoccus bacterium XHP0099 sp. nov., isolated from the surface waters of the Yellow Sea.</title>
        <authorList>
            <person name="Xue H."/>
            <person name="Zhang D."/>
        </authorList>
    </citation>
    <scope>NUCLEOTIDE SEQUENCE</scope>
    <source>
        <strain evidence="1">XHP0099</strain>
    </source>
</reference>
<protein>
    <submittedName>
        <fullName evidence="1">Uncharacterized protein</fullName>
    </submittedName>
</protein>
<dbReference type="EMBL" id="JAHKNG010000007">
    <property type="protein sequence ID" value="MBU3029745.1"/>
    <property type="molecule type" value="Genomic_DNA"/>
</dbReference>
<sequence>MTRLNPITTPRHQLRAEKARRNREAALNAFIGKKVEIDEMLARLQALSDDHFNCNPDEVNWGNVGTLEHYAGLLKRITDSAFGEGEHAE</sequence>
<dbReference type="RefSeq" id="WP_216032425.1">
    <property type="nucleotide sequence ID" value="NZ_JAHKNG010000007.1"/>
</dbReference>
<comment type="caution">
    <text evidence="1">The sequence shown here is derived from an EMBL/GenBank/DDBJ whole genome shotgun (WGS) entry which is preliminary data.</text>
</comment>
<keyword evidence="2" id="KW-1185">Reference proteome</keyword>
<name>A0ABS6AGM6_9RHOB</name>
<accession>A0ABS6AGM6</accession>
<dbReference type="Proteomes" id="UP001166191">
    <property type="component" value="Unassembled WGS sequence"/>
</dbReference>
<gene>
    <name evidence="1" type="ORF">KNW02_06365</name>
</gene>
<organism evidence="1 2">
    <name type="scientific">Paracoccus marinaquae</name>
    <dbReference type="NCBI Taxonomy" id="2841926"/>
    <lineage>
        <taxon>Bacteria</taxon>
        <taxon>Pseudomonadati</taxon>
        <taxon>Pseudomonadota</taxon>
        <taxon>Alphaproteobacteria</taxon>
        <taxon>Rhodobacterales</taxon>
        <taxon>Paracoccaceae</taxon>
        <taxon>Paracoccus</taxon>
    </lineage>
</organism>
<evidence type="ECO:0000313" key="2">
    <source>
        <dbReference type="Proteomes" id="UP001166191"/>
    </source>
</evidence>
<proteinExistence type="predicted"/>
<evidence type="ECO:0000313" key="1">
    <source>
        <dbReference type="EMBL" id="MBU3029745.1"/>
    </source>
</evidence>